<sequence length="222" mass="24514">MGDGRHASVRAARAGKLGRALRNADRSVIRTDRIKADRPHFFGELRVRSMNVHRRRPEHCREHMSRLEAQVEESIKVDGHQFMLVDPDGAPGQPEGAVSFPDLADMSGPAAWFVATANLAIVTSAHQWHLADVTLELWDGKPPVDDSEWAKNATARLYSSSGKVRLAQILGSPSEKVMNLGREGGTWAVEASCRPGSGWRRRAPQPPEGLESFRLRLWPTAG</sequence>
<dbReference type="Proteomes" id="UP001595851">
    <property type="component" value="Unassembled WGS sequence"/>
</dbReference>
<accession>A0ABV8GQX4</accession>
<dbReference type="RefSeq" id="WP_379534997.1">
    <property type="nucleotide sequence ID" value="NZ_JBHSBI010000041.1"/>
</dbReference>
<dbReference type="EMBL" id="JBHSBI010000041">
    <property type="protein sequence ID" value="MFC4015180.1"/>
    <property type="molecule type" value="Genomic_DNA"/>
</dbReference>
<reference evidence="2" key="1">
    <citation type="journal article" date="2019" name="Int. J. Syst. Evol. Microbiol.">
        <title>The Global Catalogue of Microorganisms (GCM) 10K type strain sequencing project: providing services to taxonomists for standard genome sequencing and annotation.</title>
        <authorList>
            <consortium name="The Broad Institute Genomics Platform"/>
            <consortium name="The Broad Institute Genome Sequencing Center for Infectious Disease"/>
            <person name="Wu L."/>
            <person name="Ma J."/>
        </authorList>
    </citation>
    <scope>NUCLEOTIDE SEQUENCE [LARGE SCALE GENOMIC DNA]</scope>
    <source>
        <strain evidence="2">TBRC 1276</strain>
    </source>
</reference>
<name>A0ABV8GQX4_9ACTN</name>
<organism evidence="1 2">
    <name type="scientific">Nonomuraea purpurea</name>
    <dbReference type="NCBI Taxonomy" id="1849276"/>
    <lineage>
        <taxon>Bacteria</taxon>
        <taxon>Bacillati</taxon>
        <taxon>Actinomycetota</taxon>
        <taxon>Actinomycetes</taxon>
        <taxon>Streptosporangiales</taxon>
        <taxon>Streptosporangiaceae</taxon>
        <taxon>Nonomuraea</taxon>
    </lineage>
</organism>
<gene>
    <name evidence="1" type="ORF">ACFOY2_48755</name>
</gene>
<protein>
    <submittedName>
        <fullName evidence="1">Uncharacterized protein</fullName>
    </submittedName>
</protein>
<proteinExistence type="predicted"/>
<evidence type="ECO:0000313" key="1">
    <source>
        <dbReference type="EMBL" id="MFC4015180.1"/>
    </source>
</evidence>
<comment type="caution">
    <text evidence="1">The sequence shown here is derived from an EMBL/GenBank/DDBJ whole genome shotgun (WGS) entry which is preliminary data.</text>
</comment>
<evidence type="ECO:0000313" key="2">
    <source>
        <dbReference type="Proteomes" id="UP001595851"/>
    </source>
</evidence>
<keyword evidence="2" id="KW-1185">Reference proteome</keyword>